<dbReference type="Pfam" id="PF24740">
    <property type="entry name" value="DUF7691"/>
    <property type="match status" value="1"/>
</dbReference>
<reference evidence="2 3" key="1">
    <citation type="submission" date="2021-04" db="EMBL/GenBank/DDBJ databases">
        <title>Nocardia tengchongensis.</title>
        <authorList>
            <person name="Zhuang k."/>
            <person name="Ran Y."/>
            <person name="Li W."/>
        </authorList>
    </citation>
    <scope>NUCLEOTIDE SEQUENCE [LARGE SCALE GENOMIC DNA]</scope>
    <source>
        <strain evidence="2 3">CFH S0057</strain>
    </source>
</reference>
<proteinExistence type="predicted"/>
<dbReference type="InterPro" id="IPR056108">
    <property type="entry name" value="DUF7691"/>
</dbReference>
<dbReference type="EMBL" id="CP074371">
    <property type="protein sequence ID" value="QVI22017.1"/>
    <property type="molecule type" value="Genomic_DNA"/>
</dbReference>
<protein>
    <recommendedName>
        <fullName evidence="1">DUF7691 domain-containing protein</fullName>
    </recommendedName>
</protein>
<keyword evidence="3" id="KW-1185">Reference proteome</keyword>
<evidence type="ECO:0000259" key="1">
    <source>
        <dbReference type="Pfam" id="PF24740"/>
    </source>
</evidence>
<dbReference type="Proteomes" id="UP000683310">
    <property type="component" value="Chromosome"/>
</dbReference>
<accession>A0ABX8CRC4</accession>
<evidence type="ECO:0000313" key="3">
    <source>
        <dbReference type="Proteomes" id="UP000683310"/>
    </source>
</evidence>
<evidence type="ECO:0000313" key="2">
    <source>
        <dbReference type="EMBL" id="QVI22017.1"/>
    </source>
</evidence>
<organism evidence="2 3">
    <name type="scientific">Nocardia tengchongensis</name>
    <dbReference type="NCBI Taxonomy" id="2055889"/>
    <lineage>
        <taxon>Bacteria</taxon>
        <taxon>Bacillati</taxon>
        <taxon>Actinomycetota</taxon>
        <taxon>Actinomycetes</taxon>
        <taxon>Mycobacteriales</taxon>
        <taxon>Nocardiaceae</taxon>
        <taxon>Nocardia</taxon>
    </lineage>
</organism>
<feature type="domain" description="DUF7691" evidence="1">
    <location>
        <begin position="1"/>
        <end position="167"/>
    </location>
</feature>
<gene>
    <name evidence="2" type="ORF">KHQ06_02340</name>
</gene>
<sequence>MGYVMEVYLGDMAQLEAVIGSKDDALLSRILEAGGGGVEPEIFRAIVNGGPFTEDDADDYTAAMEFLCLHLGGENIASVEFSFGDDPDITDLFYDWAFEDQLPEPESSGCGSWSKESAAEHLDEWLEDSGADFIDQDSGEMDWDEVSQDTWWANQSKVAGKDLFFFWGGLNCD</sequence>
<name>A0ABX8CRC4_9NOCA</name>